<protein>
    <submittedName>
        <fullName evidence="1">Uncharacterized protein</fullName>
    </submittedName>
</protein>
<dbReference type="RefSeq" id="WP_075622230.1">
    <property type="nucleotide sequence ID" value="NZ_CP015607.1"/>
</dbReference>
<gene>
    <name evidence="1" type="ORF">BSA145_08910</name>
</gene>
<dbReference type="Proteomes" id="UP000185426">
    <property type="component" value="Chromosome"/>
</dbReference>
<dbReference type="AlphaFoldDB" id="A0A1L6ZHK4"/>
<organism evidence="1 2">
    <name type="scientific">Bacillus safensis</name>
    <dbReference type="NCBI Taxonomy" id="561879"/>
    <lineage>
        <taxon>Bacteria</taxon>
        <taxon>Bacillati</taxon>
        <taxon>Bacillota</taxon>
        <taxon>Bacilli</taxon>
        <taxon>Bacillales</taxon>
        <taxon>Bacillaceae</taxon>
        <taxon>Bacillus</taxon>
    </lineage>
</organism>
<sequence length="168" mass="19902">MTLHHYIGSNKELPLGTIGQNPTYKPFSELNINMFDKKQKKLKTYQKEELLIEVFETEEDFEGIHIDYLDPVYEAVRNNFTHPFVYELDIIHSLRALFKFIEKELSKGETIEIYSCVDGFETKEKDNQLDVEIDLSKKRFGKHIDFKGIDELIDMFELENLQYVLVKK</sequence>
<name>A0A1L6ZHK4_BACIA</name>
<accession>A0A1L6ZHK4</accession>
<reference evidence="1 2" key="1">
    <citation type="submission" date="2016-05" db="EMBL/GenBank/DDBJ databases">
        <title>Complete Genome and Methylome Analysis of Psychrotrophic Bacterial Isolates from Antarctic Lake Untersee.</title>
        <authorList>
            <person name="Fomenkov A."/>
            <person name="Akimov V.N."/>
            <person name="Vasilyeva L.V."/>
            <person name="Andersen D."/>
            <person name="Vincze T."/>
            <person name="Roberts R.J."/>
        </authorList>
    </citation>
    <scope>NUCLEOTIDE SEQUENCE [LARGE SCALE GENOMIC DNA]</scope>
    <source>
        <strain evidence="1 2">U14-5</strain>
    </source>
</reference>
<dbReference type="EMBL" id="CP015607">
    <property type="protein sequence ID" value="APT46005.1"/>
    <property type="molecule type" value="Genomic_DNA"/>
</dbReference>
<evidence type="ECO:0000313" key="1">
    <source>
        <dbReference type="EMBL" id="APT46005.1"/>
    </source>
</evidence>
<evidence type="ECO:0000313" key="2">
    <source>
        <dbReference type="Proteomes" id="UP000185426"/>
    </source>
</evidence>
<proteinExistence type="predicted"/>